<dbReference type="PANTHER" id="PTHR32027">
    <property type="entry name" value="CYTOSINE DEAMINASE"/>
    <property type="match status" value="1"/>
</dbReference>
<dbReference type="SUPFAM" id="SSF51556">
    <property type="entry name" value="Metallo-dependent hydrolases"/>
    <property type="match status" value="1"/>
</dbReference>
<reference evidence="1" key="1">
    <citation type="journal article" date="2014" name="Genome Biol. Evol.">
        <title>Gene Loss Rather Than Gene Gain Is Associated with a Host Jump from Monocots to Dicots in the Smut Fungus Melanopsichium pennsylvanicum.</title>
        <authorList>
            <person name="Sharma R."/>
            <person name="Mishra B."/>
            <person name="Runge F."/>
            <person name="Thines M."/>
        </authorList>
    </citation>
    <scope>NUCLEOTIDE SEQUENCE</scope>
    <source>
        <strain evidence="1">4</strain>
    </source>
</reference>
<name>A0A077RBD3_9BASI</name>
<dbReference type="Gene3D" id="3.20.20.140">
    <property type="entry name" value="Metal-dependent hydrolases"/>
    <property type="match status" value="1"/>
</dbReference>
<dbReference type="GO" id="GO:0016814">
    <property type="term" value="F:hydrolase activity, acting on carbon-nitrogen (but not peptide) bonds, in cyclic amidines"/>
    <property type="evidence" value="ECO:0007669"/>
    <property type="project" value="TreeGrafter"/>
</dbReference>
<accession>A0A077RBD3</accession>
<dbReference type="PANTHER" id="PTHR32027:SF0">
    <property type="entry name" value="CYTOSINE DEAMINASE"/>
    <property type="match status" value="1"/>
</dbReference>
<dbReference type="InterPro" id="IPR052349">
    <property type="entry name" value="Metallo-hydrolase_Enzymes"/>
</dbReference>
<proteinExistence type="predicted"/>
<protein>
    <submittedName>
        <fullName evidence="1">Uncharacterized protein</fullName>
    </submittedName>
</protein>
<dbReference type="EMBL" id="HG529701">
    <property type="protein sequence ID" value="CDI56838.1"/>
    <property type="molecule type" value="Genomic_DNA"/>
</dbReference>
<sequence length="580" mass="64259">MVEGRIASTLTLQNVRLLPEAYSALNNITVPQDQKSELPLVDLQYIHYEPSSNSSEISFVEVHVAPSTSSSDKVQLAFDPSQPFQSTCVDSTRREPGDALSTWSQKSLLVSRITIPSCIASGISNMPHKCIDTHGSLAIPGGLCHPHIHLDKPYLLSRTLLETGTFSEALSSTAKAKALFTPLDLRKRMRRLVATSISHGVTSMRAFVEVDPAVGLMCLESGIEVKKEFEHKCFVQLVAFAQDPIFYPEDLIKQQEMQELLREAASRVEVDVVGSAPYVETLSKQDQRNLQERQKKKLQKQQQRKNVDFIFDLAQEYDKHVDFHLDYDLSPPGPSEDGEESMIPYVVRISNQQRWQYGTSGKQRRVTMGHCTKLSTFSDSDLDQLAEVLPQNCSSKAVPPVSFVALPSSDLYMQARDETYMNRSRATLPLLGLKSHPKFKGKHVNWAIGVNNVANLFTPQGDADPLTMLPGLVGIWQSAKPQDCETLLSGISTSARIAAGLQSDFVKCKAVPDVDDDTSSAQEGGKDSFESDQSNIWADLVVIDGTHSIQEACCAPSYSRITIKDAIIVSRRRVESQVYP</sequence>
<evidence type="ECO:0000313" key="1">
    <source>
        <dbReference type="EMBL" id="CDI56838.1"/>
    </source>
</evidence>
<dbReference type="AlphaFoldDB" id="A0A077RBD3"/>
<dbReference type="InterPro" id="IPR032466">
    <property type="entry name" value="Metal_Hydrolase"/>
</dbReference>
<organism evidence="1">
    <name type="scientific">Melanopsichium pennsylvanicum 4</name>
    <dbReference type="NCBI Taxonomy" id="1398559"/>
    <lineage>
        <taxon>Eukaryota</taxon>
        <taxon>Fungi</taxon>
        <taxon>Dikarya</taxon>
        <taxon>Basidiomycota</taxon>
        <taxon>Ustilaginomycotina</taxon>
        <taxon>Ustilaginomycetes</taxon>
        <taxon>Ustilaginales</taxon>
        <taxon>Ustilaginaceae</taxon>
        <taxon>Melanopsichium</taxon>
    </lineage>
</organism>